<feature type="region of interest" description="Disordered" evidence="1">
    <location>
        <begin position="1"/>
        <end position="23"/>
    </location>
</feature>
<sequence>MTETISSIDNKTGQTEQDIETVGTHHRIERLSTVTPQGVGTEQVTAAKASNSLLLPQPPAHLQVSMQFSPSTQPSSYWRREFKISGQMDQKDKLTFSSLAHQIDNGLHRDCPEVQASIVASLLSASPYPSTSQRHNWTRLQCFGQRLHLKIEYAMRDPRIDRAVVLCKKLVSSFSHSWRRKKQFTKAQRELKLPEHTLETQCPTRSSVLRVNDDETDLTCSIKTKILSSLEEKYNDHLTQELLDMASALNPRFRLSYISGDNVASIHARLTLEMVRTAPAAAMAVRHGPMIPVVRLLWMYTHYKKENDLGVFFKAAEGATQRLRPLQDQQAISSELQSYLLSVRSPDRDPQPPVSQQLYPSNYSQLDAAHTASDVGVENIFKLNVKFEESDQNVPE</sequence>
<evidence type="ECO:0000313" key="2">
    <source>
        <dbReference type="EMBL" id="KAA8579887.1"/>
    </source>
</evidence>
<name>A0A5J5CDS5_9PERO</name>
<organism evidence="2 3">
    <name type="scientific">Etheostoma spectabile</name>
    <name type="common">orangethroat darter</name>
    <dbReference type="NCBI Taxonomy" id="54343"/>
    <lineage>
        <taxon>Eukaryota</taxon>
        <taxon>Metazoa</taxon>
        <taxon>Chordata</taxon>
        <taxon>Craniata</taxon>
        <taxon>Vertebrata</taxon>
        <taxon>Euteleostomi</taxon>
        <taxon>Actinopterygii</taxon>
        <taxon>Neopterygii</taxon>
        <taxon>Teleostei</taxon>
        <taxon>Neoteleostei</taxon>
        <taxon>Acanthomorphata</taxon>
        <taxon>Eupercaria</taxon>
        <taxon>Perciformes</taxon>
        <taxon>Percoidei</taxon>
        <taxon>Percidae</taxon>
        <taxon>Etheostomatinae</taxon>
        <taxon>Etheostoma</taxon>
    </lineage>
</organism>
<evidence type="ECO:0000313" key="3">
    <source>
        <dbReference type="Proteomes" id="UP000327493"/>
    </source>
</evidence>
<dbReference type="AlphaFoldDB" id="A0A5J5CDS5"/>
<keyword evidence="3" id="KW-1185">Reference proteome</keyword>
<feature type="compositionally biased region" description="Polar residues" evidence="1">
    <location>
        <begin position="1"/>
        <end position="16"/>
    </location>
</feature>
<gene>
    <name evidence="2" type="ORF">FQN60_005422</name>
</gene>
<accession>A0A5J5CDS5</accession>
<dbReference type="EMBL" id="VOFY01000023">
    <property type="protein sequence ID" value="KAA8579887.1"/>
    <property type="molecule type" value="Genomic_DNA"/>
</dbReference>
<evidence type="ECO:0000256" key="1">
    <source>
        <dbReference type="SAM" id="MobiDB-lite"/>
    </source>
</evidence>
<dbReference type="Proteomes" id="UP000327493">
    <property type="component" value="Chromosome 23"/>
</dbReference>
<proteinExistence type="predicted"/>
<reference evidence="2 3" key="1">
    <citation type="submission" date="2019-08" db="EMBL/GenBank/DDBJ databases">
        <title>A chromosome-level genome assembly, high-density linkage maps, and genome scans reveal the genomic architecture of hybrid incompatibilities underlying speciation via character displacement in darters (Percidae: Etheostominae).</title>
        <authorList>
            <person name="Moran R.L."/>
            <person name="Catchen J.M."/>
            <person name="Fuller R.C."/>
        </authorList>
    </citation>
    <scope>NUCLEOTIDE SEQUENCE [LARGE SCALE GENOMIC DNA]</scope>
    <source>
        <strain evidence="2">EspeVRDwgs_2016</strain>
        <tissue evidence="2">Muscle</tissue>
    </source>
</reference>
<protein>
    <submittedName>
        <fullName evidence="2">Uncharacterized protein</fullName>
    </submittedName>
</protein>
<comment type="caution">
    <text evidence="2">The sequence shown here is derived from an EMBL/GenBank/DDBJ whole genome shotgun (WGS) entry which is preliminary data.</text>
</comment>
<feature type="non-terminal residue" evidence="2">
    <location>
        <position position="396"/>
    </location>
</feature>